<accession>A0A6C0BLQ5</accession>
<organism evidence="1">
    <name type="scientific">viral metagenome</name>
    <dbReference type="NCBI Taxonomy" id="1070528"/>
    <lineage>
        <taxon>unclassified sequences</taxon>
        <taxon>metagenomes</taxon>
        <taxon>organismal metagenomes</taxon>
    </lineage>
</organism>
<sequence>MVNRSRILQWLMLQYSGMLGSMELTHKMIHL</sequence>
<reference evidence="1" key="1">
    <citation type="journal article" date="2020" name="Nature">
        <title>Giant virus diversity and host interactions through global metagenomics.</title>
        <authorList>
            <person name="Schulz F."/>
            <person name="Roux S."/>
            <person name="Paez-Espino D."/>
            <person name="Jungbluth S."/>
            <person name="Walsh D.A."/>
            <person name="Denef V.J."/>
            <person name="McMahon K.D."/>
            <person name="Konstantinidis K.T."/>
            <person name="Eloe-Fadrosh E.A."/>
            <person name="Kyrpides N.C."/>
            <person name="Woyke T."/>
        </authorList>
    </citation>
    <scope>NUCLEOTIDE SEQUENCE</scope>
    <source>
        <strain evidence="1">GVMAG-M-3300017651-5</strain>
    </source>
</reference>
<proteinExistence type="predicted"/>
<dbReference type="AlphaFoldDB" id="A0A6C0BLQ5"/>
<dbReference type="EMBL" id="MN739194">
    <property type="protein sequence ID" value="QHS92970.1"/>
    <property type="molecule type" value="Genomic_DNA"/>
</dbReference>
<evidence type="ECO:0000313" key="1">
    <source>
        <dbReference type="EMBL" id="QHS92970.1"/>
    </source>
</evidence>
<name>A0A6C0BLQ5_9ZZZZ</name>
<protein>
    <submittedName>
        <fullName evidence="1">Uncharacterized protein</fullName>
    </submittedName>
</protein>